<organism evidence="4 5">
    <name type="scientific">Cylindrotheca closterium</name>
    <dbReference type="NCBI Taxonomy" id="2856"/>
    <lineage>
        <taxon>Eukaryota</taxon>
        <taxon>Sar</taxon>
        <taxon>Stramenopiles</taxon>
        <taxon>Ochrophyta</taxon>
        <taxon>Bacillariophyta</taxon>
        <taxon>Bacillariophyceae</taxon>
        <taxon>Bacillariophycidae</taxon>
        <taxon>Bacillariales</taxon>
        <taxon>Bacillariaceae</taxon>
        <taxon>Cylindrotheca</taxon>
    </lineage>
</organism>
<name>A0AAD2FWM2_9STRA</name>
<dbReference type="Proteomes" id="UP001295423">
    <property type="component" value="Unassembled WGS sequence"/>
</dbReference>
<feature type="compositionally biased region" description="Low complexity" evidence="2">
    <location>
        <begin position="196"/>
        <end position="209"/>
    </location>
</feature>
<dbReference type="Pfam" id="PF01412">
    <property type="entry name" value="ArfGap"/>
    <property type="match status" value="1"/>
</dbReference>
<dbReference type="InterPro" id="IPR038508">
    <property type="entry name" value="ArfGAP_dom_sf"/>
</dbReference>
<dbReference type="InterPro" id="IPR001164">
    <property type="entry name" value="ArfGAP_dom"/>
</dbReference>
<feature type="compositionally biased region" description="Pro residues" evidence="2">
    <location>
        <begin position="263"/>
        <end position="274"/>
    </location>
</feature>
<reference evidence="4" key="1">
    <citation type="submission" date="2023-08" db="EMBL/GenBank/DDBJ databases">
        <authorList>
            <person name="Audoor S."/>
            <person name="Bilcke G."/>
        </authorList>
    </citation>
    <scope>NUCLEOTIDE SEQUENCE</scope>
</reference>
<dbReference type="GO" id="GO:0005096">
    <property type="term" value="F:GTPase activator activity"/>
    <property type="evidence" value="ECO:0007669"/>
    <property type="project" value="InterPro"/>
</dbReference>
<keyword evidence="1" id="KW-0863">Zinc-finger</keyword>
<keyword evidence="1" id="KW-0862">Zinc</keyword>
<evidence type="ECO:0000259" key="3">
    <source>
        <dbReference type="PROSITE" id="PS50115"/>
    </source>
</evidence>
<dbReference type="SMART" id="SM00105">
    <property type="entry name" value="ArfGap"/>
    <property type="match status" value="1"/>
</dbReference>
<protein>
    <recommendedName>
        <fullName evidence="3">Arf-GAP domain-containing protein</fullName>
    </recommendedName>
</protein>
<gene>
    <name evidence="4" type="ORF">CYCCA115_LOCUS15586</name>
</gene>
<dbReference type="CDD" id="cd08204">
    <property type="entry name" value="ArfGap"/>
    <property type="match status" value="1"/>
</dbReference>
<feature type="compositionally biased region" description="Polar residues" evidence="2">
    <location>
        <begin position="240"/>
        <end position="251"/>
    </location>
</feature>
<dbReference type="PANTHER" id="PTHR45705:SF1">
    <property type="entry name" value="FI20236P1"/>
    <property type="match status" value="1"/>
</dbReference>
<accession>A0AAD2FWM2</accession>
<dbReference type="SUPFAM" id="SSF57863">
    <property type="entry name" value="ArfGap/RecO-like zinc finger"/>
    <property type="match status" value="1"/>
</dbReference>
<evidence type="ECO:0000313" key="4">
    <source>
        <dbReference type="EMBL" id="CAJ1955105.1"/>
    </source>
</evidence>
<dbReference type="GO" id="GO:0008270">
    <property type="term" value="F:zinc ion binding"/>
    <property type="evidence" value="ECO:0007669"/>
    <property type="project" value="UniProtKB-KW"/>
</dbReference>
<dbReference type="PRINTS" id="PR00405">
    <property type="entry name" value="REVINTRACTNG"/>
</dbReference>
<dbReference type="EMBL" id="CAKOGP040001881">
    <property type="protein sequence ID" value="CAJ1955105.1"/>
    <property type="molecule type" value="Genomic_DNA"/>
</dbReference>
<dbReference type="PANTHER" id="PTHR45705">
    <property type="entry name" value="FI20236P1"/>
    <property type="match status" value="1"/>
</dbReference>
<keyword evidence="5" id="KW-1185">Reference proteome</keyword>
<proteinExistence type="predicted"/>
<feature type="domain" description="Arf-GAP" evidence="3">
    <location>
        <begin position="8"/>
        <end position="139"/>
    </location>
</feature>
<feature type="region of interest" description="Disordered" evidence="2">
    <location>
        <begin position="479"/>
        <end position="503"/>
    </location>
</feature>
<evidence type="ECO:0000313" key="5">
    <source>
        <dbReference type="Proteomes" id="UP001295423"/>
    </source>
</evidence>
<feature type="region of interest" description="Disordered" evidence="2">
    <location>
        <begin position="132"/>
        <end position="299"/>
    </location>
</feature>
<dbReference type="GO" id="GO:0005737">
    <property type="term" value="C:cytoplasm"/>
    <property type="evidence" value="ECO:0007669"/>
    <property type="project" value="TreeGrafter"/>
</dbReference>
<keyword evidence="1" id="KW-0479">Metal-binding</keyword>
<evidence type="ECO:0000256" key="2">
    <source>
        <dbReference type="SAM" id="MobiDB-lite"/>
    </source>
</evidence>
<dbReference type="AlphaFoldDB" id="A0AAD2FWM2"/>
<dbReference type="InterPro" id="IPR051718">
    <property type="entry name" value="ARF_GTPase-activating"/>
</dbReference>
<sequence>MSDQKAMKKRLKALMALSENQVCADCPEKKPTWASIIAPPPGSPPGTEKTGAFVCLECSGSHRRLGVHITFVRSVNLDSWKDWEVRAMENGGNTKVNVIFEANLDREKPSNHATGPTRERYIRDKYERRKYFNPAGFSMPGNSGSTGGNGQAPRSAGATSLSRPGAPSEIARQRVAQRQARMKTAQSQAEVPRPSKPQVAQAPASAPVVMDLLDFGTSPAPPPAGPPSVGFTSDPFAPQPTGTQPITNMTNPTPAPAAVAAPPSQPPTLAPPPQQGQEQRAKQPGSEFLTPAPAAAQPQMASNDSIMALFNTPVQTNAGFGMQSGMMNNNMGMMAGMIPQQQQQQPQHGIPGGMMNPGTQQQHLNGGGMVGNVSQMMNGGQMTNPQMMMTNGNMQQQQQMMMMMMMQQQQMQKQMQTPNNGMNQMNMSNAFPQQGNQTMMGGMINVVGNNDMNAMGQSMQQMNLGVGRNQHNSDDGGFGVPMGGNAPKKDDPFSSLGGMNAFR</sequence>
<comment type="caution">
    <text evidence="4">The sequence shown here is derived from an EMBL/GenBank/DDBJ whole genome shotgun (WGS) entry which is preliminary data.</text>
</comment>
<evidence type="ECO:0000256" key="1">
    <source>
        <dbReference type="PROSITE-ProRule" id="PRU00288"/>
    </source>
</evidence>
<dbReference type="PROSITE" id="PS50115">
    <property type="entry name" value="ARFGAP"/>
    <property type="match status" value="1"/>
</dbReference>
<dbReference type="Gene3D" id="1.10.220.150">
    <property type="entry name" value="Arf GTPase activating protein"/>
    <property type="match status" value="1"/>
</dbReference>
<dbReference type="InterPro" id="IPR037278">
    <property type="entry name" value="ARFGAP/RecO"/>
</dbReference>